<reference evidence="1 2" key="1">
    <citation type="submission" date="2018-10" db="EMBL/GenBank/DDBJ databases">
        <title>Bacillus Keqinensis sp. nov., a moderately halophilic bacterium isolated from a saline-alkaline lake.</title>
        <authorList>
            <person name="Wang H."/>
        </authorList>
    </citation>
    <scope>NUCLEOTIDE SEQUENCE [LARGE SCALE GENOMIC DNA]</scope>
    <source>
        <strain evidence="1 2">KQ-3</strain>
    </source>
</reference>
<evidence type="ECO:0000313" key="1">
    <source>
        <dbReference type="EMBL" id="RNA66844.1"/>
    </source>
</evidence>
<organism evidence="1 2">
    <name type="scientific">Alteribacter keqinensis</name>
    <dbReference type="NCBI Taxonomy" id="2483800"/>
    <lineage>
        <taxon>Bacteria</taxon>
        <taxon>Bacillati</taxon>
        <taxon>Bacillota</taxon>
        <taxon>Bacilli</taxon>
        <taxon>Bacillales</taxon>
        <taxon>Bacillaceae</taxon>
        <taxon>Alteribacter</taxon>
    </lineage>
</organism>
<dbReference type="Proteomes" id="UP000278746">
    <property type="component" value="Unassembled WGS sequence"/>
</dbReference>
<sequence>MGLIISPVFSVLIKLSSNKIKQIEYEAVKILWQIRNFSQYSIAEKFATKGAETFVKKWMEYGGNQVSKDHPTIDRERKELIDVTEGKAPANLDRKYYR</sequence>
<comment type="caution">
    <text evidence="1">The sequence shown here is derived from an EMBL/GenBank/DDBJ whole genome shotgun (WGS) entry which is preliminary data.</text>
</comment>
<evidence type="ECO:0000313" key="2">
    <source>
        <dbReference type="Proteomes" id="UP000278746"/>
    </source>
</evidence>
<accession>A0A3M7TNM3</accession>
<gene>
    <name evidence="1" type="ORF">EBO34_16690</name>
</gene>
<protein>
    <submittedName>
        <fullName evidence="1">Uncharacterized protein</fullName>
    </submittedName>
</protein>
<dbReference type="EMBL" id="RHIB01000003">
    <property type="protein sequence ID" value="RNA66844.1"/>
    <property type="molecule type" value="Genomic_DNA"/>
</dbReference>
<keyword evidence="2" id="KW-1185">Reference proteome</keyword>
<dbReference type="AlphaFoldDB" id="A0A3M7TNM3"/>
<proteinExistence type="predicted"/>
<name>A0A3M7TNM3_9BACI</name>